<dbReference type="EMBL" id="AP024480">
    <property type="protein sequence ID" value="BCS80353.1"/>
    <property type="molecule type" value="Genomic_DNA"/>
</dbReference>
<dbReference type="Gene3D" id="3.40.50.300">
    <property type="entry name" value="P-loop containing nucleotide triphosphate hydrolases"/>
    <property type="match status" value="1"/>
</dbReference>
<evidence type="ECO:0000256" key="1">
    <source>
        <dbReference type="ARBA" id="ARBA00007316"/>
    </source>
</evidence>
<evidence type="ECO:0000256" key="8">
    <source>
        <dbReference type="ARBA" id="ARBA00051245"/>
    </source>
</evidence>
<dbReference type="Proteomes" id="UP000663623">
    <property type="component" value="Chromosome"/>
</dbReference>
<reference evidence="10 11" key="1">
    <citation type="submission" date="2021-02" db="EMBL/GenBank/DDBJ databases">
        <title>Nitrogen-fixing ability and nitrogen fixation related genes of thermophilic fermentative bacteria in the genus Caldicellulosiruptor.</title>
        <authorList>
            <person name="Chen Y."/>
            <person name="Nishihara A."/>
            <person name="Haruta S."/>
        </authorList>
    </citation>
    <scope>NUCLEOTIDE SEQUENCE [LARGE SCALE GENOMIC DNA]</scope>
    <source>
        <strain evidence="10 11">YA01</strain>
    </source>
</reference>
<evidence type="ECO:0000313" key="11">
    <source>
        <dbReference type="Proteomes" id="UP000663623"/>
    </source>
</evidence>
<organism evidence="10 11">
    <name type="scientific">Caldicellulosiruptor diazotrophicus</name>
    <dbReference type="NCBI Taxonomy" id="2806205"/>
    <lineage>
        <taxon>Bacteria</taxon>
        <taxon>Bacillati</taxon>
        <taxon>Bacillota</taxon>
        <taxon>Bacillota incertae sedis</taxon>
        <taxon>Caldicellulosiruptorales</taxon>
        <taxon>Caldicellulosiruptoraceae</taxon>
        <taxon>Caldicellulosiruptor</taxon>
    </lineage>
</organism>
<proteinExistence type="inferred from homology"/>
<dbReference type="EC" id="2.7.10.2" evidence="2"/>
<dbReference type="RefSeq" id="WP_207180645.1">
    <property type="nucleotide sequence ID" value="NZ_AP024480.1"/>
</dbReference>
<evidence type="ECO:0000313" key="10">
    <source>
        <dbReference type="EMBL" id="BCS80353.1"/>
    </source>
</evidence>
<keyword evidence="3" id="KW-0808">Transferase</keyword>
<sequence length="257" mass="28564">MTVAKEVVALYHPRSPITESYRMLRTNIQYSSLDKPIKTIVVTSTGPSEGKTVTCANLAVVMAQAGSKVLVIDADLRRPAVHKVFGVSNKIGLTNLLVENKSFEEIVQKDGVEGLDLITSGPIPPNPAELLGSKKFENFLNTISQSYDYIIIDTPPCGSLTDAAIIGRIVDGVILVAAAGEVQIEAIQQAKENLQKVNANIIGVVLNKVKRQTSSYYYYYYYYYYYQDENGEVIKKKKMGRRRKRDDRYTLPSDGGR</sequence>
<keyword evidence="5" id="KW-0418">Kinase</keyword>
<comment type="catalytic activity">
    <reaction evidence="8">
        <text>L-tyrosyl-[protein] + ATP = O-phospho-L-tyrosyl-[protein] + ADP + H(+)</text>
        <dbReference type="Rhea" id="RHEA:10596"/>
        <dbReference type="Rhea" id="RHEA-COMP:10136"/>
        <dbReference type="Rhea" id="RHEA-COMP:20101"/>
        <dbReference type="ChEBI" id="CHEBI:15378"/>
        <dbReference type="ChEBI" id="CHEBI:30616"/>
        <dbReference type="ChEBI" id="CHEBI:46858"/>
        <dbReference type="ChEBI" id="CHEBI:61978"/>
        <dbReference type="ChEBI" id="CHEBI:456216"/>
        <dbReference type="EC" id="2.7.10.2"/>
    </reaction>
</comment>
<dbReference type="InterPro" id="IPR005702">
    <property type="entry name" value="Wzc-like_C"/>
</dbReference>
<evidence type="ECO:0000259" key="9">
    <source>
        <dbReference type="Pfam" id="PF13614"/>
    </source>
</evidence>
<keyword evidence="11" id="KW-1185">Reference proteome</keyword>
<dbReference type="PANTHER" id="PTHR32309">
    <property type="entry name" value="TYROSINE-PROTEIN KINASE"/>
    <property type="match status" value="1"/>
</dbReference>
<keyword evidence="6" id="KW-0067">ATP-binding</keyword>
<dbReference type="PANTHER" id="PTHR32309:SF13">
    <property type="entry name" value="FERRIC ENTEROBACTIN TRANSPORT PROTEIN FEPE"/>
    <property type="match status" value="1"/>
</dbReference>
<protein>
    <recommendedName>
        <fullName evidence="2">non-specific protein-tyrosine kinase</fullName>
        <ecNumber evidence="2">2.7.10.2</ecNumber>
    </recommendedName>
</protein>
<dbReference type="InterPro" id="IPR027417">
    <property type="entry name" value="P-loop_NTPase"/>
</dbReference>
<keyword evidence="4" id="KW-0547">Nucleotide-binding</keyword>
<evidence type="ECO:0000256" key="3">
    <source>
        <dbReference type="ARBA" id="ARBA00022679"/>
    </source>
</evidence>
<evidence type="ECO:0000256" key="6">
    <source>
        <dbReference type="ARBA" id="ARBA00022840"/>
    </source>
</evidence>
<gene>
    <name evidence="10" type="ORF">CaldiYA01_03130</name>
</gene>
<evidence type="ECO:0000256" key="5">
    <source>
        <dbReference type="ARBA" id="ARBA00022777"/>
    </source>
</evidence>
<name>A0ABM7NJU1_9FIRM</name>
<dbReference type="CDD" id="cd05387">
    <property type="entry name" value="BY-kinase"/>
    <property type="match status" value="1"/>
</dbReference>
<evidence type="ECO:0000256" key="4">
    <source>
        <dbReference type="ARBA" id="ARBA00022741"/>
    </source>
</evidence>
<dbReference type="Pfam" id="PF13614">
    <property type="entry name" value="AAA_31"/>
    <property type="match status" value="1"/>
</dbReference>
<evidence type="ECO:0000256" key="2">
    <source>
        <dbReference type="ARBA" id="ARBA00011903"/>
    </source>
</evidence>
<dbReference type="InterPro" id="IPR050445">
    <property type="entry name" value="Bact_polysacc_biosynth/exp"/>
</dbReference>
<dbReference type="NCBIfam" id="TIGR01007">
    <property type="entry name" value="eps_fam"/>
    <property type="match status" value="1"/>
</dbReference>
<dbReference type="InterPro" id="IPR025669">
    <property type="entry name" value="AAA_dom"/>
</dbReference>
<dbReference type="SUPFAM" id="SSF52540">
    <property type="entry name" value="P-loop containing nucleoside triphosphate hydrolases"/>
    <property type="match status" value="1"/>
</dbReference>
<comment type="similarity">
    <text evidence="1">Belongs to the CpsD/CapB family.</text>
</comment>
<feature type="domain" description="AAA" evidence="9">
    <location>
        <begin position="38"/>
        <end position="200"/>
    </location>
</feature>
<keyword evidence="7" id="KW-0829">Tyrosine-protein kinase</keyword>
<accession>A0ABM7NJU1</accession>
<evidence type="ECO:0000256" key="7">
    <source>
        <dbReference type="ARBA" id="ARBA00023137"/>
    </source>
</evidence>